<reference evidence="2" key="1">
    <citation type="journal article" date="2019" name="Int. J. Syst. Evol. Microbiol.">
        <title>The Global Catalogue of Microorganisms (GCM) 10K type strain sequencing project: providing services to taxonomists for standard genome sequencing and annotation.</title>
        <authorList>
            <consortium name="The Broad Institute Genomics Platform"/>
            <consortium name="The Broad Institute Genome Sequencing Center for Infectious Disease"/>
            <person name="Wu L."/>
            <person name="Ma J."/>
        </authorList>
    </citation>
    <scope>NUCLEOTIDE SEQUENCE [LARGE SCALE GENOMIC DNA]</scope>
    <source>
        <strain evidence="2">JCM 18952</strain>
    </source>
</reference>
<keyword evidence="2" id="KW-1185">Reference proteome</keyword>
<proteinExistence type="predicted"/>
<name>A0ABP9TST6_9MICC</name>
<accession>A0ABP9TST6</accession>
<sequence length="86" mass="9264">MEIQLGKRGTTNVAGAYCEDPDHDLIIAKPSNNISNAKDDPRQQPDAVSRLMGLGDSALSRISGLGVRQVRVNSVEARENFELGLS</sequence>
<organism evidence="1 2">
    <name type="scientific">Paeniglutamicibacter antarcticus</name>
    <dbReference type="NCBI Taxonomy" id="494023"/>
    <lineage>
        <taxon>Bacteria</taxon>
        <taxon>Bacillati</taxon>
        <taxon>Actinomycetota</taxon>
        <taxon>Actinomycetes</taxon>
        <taxon>Micrococcales</taxon>
        <taxon>Micrococcaceae</taxon>
        <taxon>Paeniglutamicibacter</taxon>
    </lineage>
</organism>
<dbReference type="Proteomes" id="UP001501257">
    <property type="component" value="Unassembled WGS sequence"/>
</dbReference>
<protein>
    <submittedName>
        <fullName evidence="1">Uncharacterized protein</fullName>
    </submittedName>
</protein>
<comment type="caution">
    <text evidence="1">The sequence shown here is derived from an EMBL/GenBank/DDBJ whole genome shotgun (WGS) entry which is preliminary data.</text>
</comment>
<dbReference type="EMBL" id="BAABLK010000089">
    <property type="protein sequence ID" value="GAA5228757.1"/>
    <property type="molecule type" value="Genomic_DNA"/>
</dbReference>
<gene>
    <name evidence="1" type="ORF">GCM10025778_32960</name>
</gene>
<evidence type="ECO:0000313" key="1">
    <source>
        <dbReference type="EMBL" id="GAA5228757.1"/>
    </source>
</evidence>
<evidence type="ECO:0000313" key="2">
    <source>
        <dbReference type="Proteomes" id="UP001501257"/>
    </source>
</evidence>